<evidence type="ECO:0000256" key="2">
    <source>
        <dbReference type="ARBA" id="ARBA00022840"/>
    </source>
</evidence>
<dbReference type="SUPFAM" id="SSF46894">
    <property type="entry name" value="C-terminal effector domain of the bipartite response regulators"/>
    <property type="match status" value="1"/>
</dbReference>
<dbReference type="RefSeq" id="WP_379583117.1">
    <property type="nucleotide sequence ID" value="NZ_JBHUFV010000105.1"/>
</dbReference>
<organism evidence="4 5">
    <name type="scientific">Nonomuraea mangrovi</name>
    <dbReference type="NCBI Taxonomy" id="2316207"/>
    <lineage>
        <taxon>Bacteria</taxon>
        <taxon>Bacillati</taxon>
        <taxon>Actinomycetota</taxon>
        <taxon>Actinomycetes</taxon>
        <taxon>Streptosporangiales</taxon>
        <taxon>Streptosporangiaceae</taxon>
        <taxon>Nonomuraea</taxon>
    </lineage>
</organism>
<dbReference type="Pfam" id="PF13191">
    <property type="entry name" value="AAA_16"/>
    <property type="match status" value="1"/>
</dbReference>
<evidence type="ECO:0000256" key="1">
    <source>
        <dbReference type="ARBA" id="ARBA00022741"/>
    </source>
</evidence>
<keyword evidence="1" id="KW-0547">Nucleotide-binding</keyword>
<dbReference type="EMBL" id="JBHUFV010000105">
    <property type="protein sequence ID" value="MFD1940162.1"/>
    <property type="molecule type" value="Genomic_DNA"/>
</dbReference>
<dbReference type="SMART" id="SM00421">
    <property type="entry name" value="HTH_LUXR"/>
    <property type="match status" value="1"/>
</dbReference>
<dbReference type="SUPFAM" id="SSF52540">
    <property type="entry name" value="P-loop containing nucleoside triphosphate hydrolases"/>
    <property type="match status" value="1"/>
</dbReference>
<dbReference type="Gene3D" id="1.10.10.10">
    <property type="entry name" value="Winged helix-like DNA-binding domain superfamily/Winged helix DNA-binding domain"/>
    <property type="match status" value="1"/>
</dbReference>
<dbReference type="PANTHER" id="PTHR16305:SF35">
    <property type="entry name" value="TRANSCRIPTIONAL ACTIVATOR DOMAIN"/>
    <property type="match status" value="1"/>
</dbReference>
<dbReference type="InterPro" id="IPR000792">
    <property type="entry name" value="Tscrpt_reg_LuxR_C"/>
</dbReference>
<protein>
    <submittedName>
        <fullName evidence="4">ATP-binding protein</fullName>
    </submittedName>
</protein>
<dbReference type="PRINTS" id="PR00038">
    <property type="entry name" value="HTHLUXR"/>
</dbReference>
<comment type="caution">
    <text evidence="4">The sequence shown here is derived from an EMBL/GenBank/DDBJ whole genome shotgun (WGS) entry which is preliminary data.</text>
</comment>
<dbReference type="CDD" id="cd06170">
    <property type="entry name" value="LuxR_C_like"/>
    <property type="match status" value="1"/>
</dbReference>
<gene>
    <name evidence="4" type="ORF">ACFSKW_52765</name>
</gene>
<evidence type="ECO:0000259" key="3">
    <source>
        <dbReference type="PROSITE" id="PS50043"/>
    </source>
</evidence>
<dbReference type="Pfam" id="PF00196">
    <property type="entry name" value="GerE"/>
    <property type="match status" value="1"/>
</dbReference>
<accession>A0ABW4TGD5</accession>
<dbReference type="InterPro" id="IPR036388">
    <property type="entry name" value="WH-like_DNA-bd_sf"/>
</dbReference>
<dbReference type="InterPro" id="IPR041664">
    <property type="entry name" value="AAA_16"/>
</dbReference>
<dbReference type="InterPro" id="IPR016032">
    <property type="entry name" value="Sig_transdc_resp-reg_C-effctor"/>
</dbReference>
<dbReference type="PROSITE" id="PS00622">
    <property type="entry name" value="HTH_LUXR_1"/>
    <property type="match status" value="1"/>
</dbReference>
<keyword evidence="5" id="KW-1185">Reference proteome</keyword>
<evidence type="ECO:0000313" key="5">
    <source>
        <dbReference type="Proteomes" id="UP001597368"/>
    </source>
</evidence>
<proteinExistence type="predicted"/>
<dbReference type="InterPro" id="IPR027417">
    <property type="entry name" value="P-loop_NTPase"/>
</dbReference>
<dbReference type="PROSITE" id="PS50043">
    <property type="entry name" value="HTH_LUXR_2"/>
    <property type="match status" value="1"/>
</dbReference>
<name>A0ABW4TGD5_9ACTN</name>
<reference evidence="5" key="1">
    <citation type="journal article" date="2019" name="Int. J. Syst. Evol. Microbiol.">
        <title>The Global Catalogue of Microorganisms (GCM) 10K type strain sequencing project: providing services to taxonomists for standard genome sequencing and annotation.</title>
        <authorList>
            <consortium name="The Broad Institute Genomics Platform"/>
            <consortium name="The Broad Institute Genome Sequencing Center for Infectious Disease"/>
            <person name="Wu L."/>
            <person name="Ma J."/>
        </authorList>
    </citation>
    <scope>NUCLEOTIDE SEQUENCE [LARGE SCALE GENOMIC DNA]</scope>
    <source>
        <strain evidence="5">ICMP 6774ER</strain>
    </source>
</reference>
<dbReference type="GO" id="GO:0005524">
    <property type="term" value="F:ATP binding"/>
    <property type="evidence" value="ECO:0007669"/>
    <property type="project" value="UniProtKB-KW"/>
</dbReference>
<evidence type="ECO:0000313" key="4">
    <source>
        <dbReference type="EMBL" id="MFD1940162.1"/>
    </source>
</evidence>
<dbReference type="Proteomes" id="UP001597368">
    <property type="component" value="Unassembled WGS sequence"/>
</dbReference>
<sequence length="901" mass="96220">MLYGRERERAELRTLIDAARDGRSGGLVVRGEPGIGKSALLAWAAEYATGEGLRTLSVTGIEAEADLAFAGLVQLLWPVRDRLGALPGPQADMLRAVLVPGEARWPGPQDRFLSGLAVLTLLADVAEEGPLLCLVDDAHWLDEAAADALLFAARRMSAEGVALLFAAREEGFVAAGIPELRPSRLSAEDAASLLTDRGLAPASREQVVDEAAGNPLALIEFAAMQRPYHSVAGPMPVPDRVLASFRSRIGVLPEKTRQMMLTVAAEGRGHLPTLLGGAAALGVGLEDLAEAEQAGLVDVTANVVTFRHPLIATATYQGAPLARRVAVHRALAAVASDEDCRARHLAAATTSADEQVSDEIARAAERARGRTAYAAASGLYEQAAWLSPEPPTQAVRLGEAAWLALSVGHATRAVSLVEQAERLVHDPERLATLAPVRAVVEFEVGERRLAARVLAEGAAHAAQEQAVSMLRAGAGYGWFHGDREAILGAAQRLSEMGWPDPMVLGMAALVQEDYTRGLPLLTEFVARASRPEADFPPGAARPETFEEGAIRLAGGLTISWATLCAMILGADEAAAELAEADVAHCRRHGLVGALPQRLQDLAGVQVAAGRHRDAEASIEEAVRLARDTGLEQRVPQLHSVLAKIAAIEGDEARCVRLASSAPDTGGMAGTTALSLLDLGLGRYAAALDRLEAAMRGPLRHASGLLVAAADQVEAAVRLGEPTRAAEPLRRLEAWARAGGQPWAEAVSSRCRALVSGSEADYVRALEAHRHVDRPFEQARTELLYGEWLRRAKRRSDARAQLRSALAVFERLSAVPWLERARAELHATGETLSQAEPTAANLLDRLTSQEVQVVRLAVEGGSSREIAAQLFLSPRTVEHHLYRAFRKLGIRSRRELARLDID</sequence>
<keyword evidence="2 4" id="KW-0067">ATP-binding</keyword>
<feature type="domain" description="HTH luxR-type" evidence="3">
    <location>
        <begin position="838"/>
        <end position="901"/>
    </location>
</feature>
<dbReference type="PANTHER" id="PTHR16305">
    <property type="entry name" value="TESTICULAR SOLUBLE ADENYLYL CYCLASE"/>
    <property type="match status" value="1"/>
</dbReference>